<comment type="caution">
    <text evidence="1">The sequence shown here is derived from an EMBL/GenBank/DDBJ whole genome shotgun (WGS) entry which is preliminary data.</text>
</comment>
<reference evidence="1" key="1">
    <citation type="submission" date="2019-08" db="EMBL/GenBank/DDBJ databases">
        <authorList>
            <person name="Kucharzyk K."/>
            <person name="Murdoch R.W."/>
            <person name="Higgins S."/>
            <person name="Loffler F."/>
        </authorList>
    </citation>
    <scope>NUCLEOTIDE SEQUENCE</scope>
</reference>
<evidence type="ECO:0000313" key="1">
    <source>
        <dbReference type="EMBL" id="MPL76238.1"/>
    </source>
</evidence>
<dbReference type="AlphaFoldDB" id="A0A644UBB5"/>
<sequence length="53" mass="5954">MSIGDNLIETAGISFNEDTPAFYALFLRTHIKTIEENQNGKRKNAKKSEPSIN</sequence>
<name>A0A644UBB5_9ZZZZ</name>
<accession>A0A644UBB5</accession>
<gene>
    <name evidence="1" type="ORF">SDC9_22083</name>
</gene>
<proteinExistence type="predicted"/>
<organism evidence="1">
    <name type="scientific">bioreactor metagenome</name>
    <dbReference type="NCBI Taxonomy" id="1076179"/>
    <lineage>
        <taxon>unclassified sequences</taxon>
        <taxon>metagenomes</taxon>
        <taxon>ecological metagenomes</taxon>
    </lineage>
</organism>
<protein>
    <submittedName>
        <fullName evidence="1">Uncharacterized protein</fullName>
    </submittedName>
</protein>
<dbReference type="EMBL" id="VSSQ01000095">
    <property type="protein sequence ID" value="MPL76238.1"/>
    <property type="molecule type" value="Genomic_DNA"/>
</dbReference>